<evidence type="ECO:0000256" key="1">
    <source>
        <dbReference type="SAM" id="MobiDB-lite"/>
    </source>
</evidence>
<dbReference type="NCBIfam" id="TIGR01509">
    <property type="entry name" value="HAD-SF-IA-v3"/>
    <property type="match status" value="1"/>
</dbReference>
<dbReference type="InterPro" id="IPR006439">
    <property type="entry name" value="HAD-SF_hydro_IA"/>
</dbReference>
<sequence length="264" mass="28901">MPGPGHRSAAHGRRLRRLPGRSRSLARHGRGLRPPRHPPARPPGGRPVSAILWDLDDTLLETLPARMASLAHAHQVVLGEPVDPVELWRSNRGGTLEDLARRLLGDDYQRFTRAYREHYYVPGRPAPRPFEGVEAVLRSLHAAGIPMAVVTSKVSYGAVEELEAAGLLRYFRAVIGFDDTERHKPDPEPVYAALDRLLADYPERAVIVGDSPADIWAARNAGIRSVAALWGSIDAAATLDALPDFTARTPGHVLELAVEQGFGR</sequence>
<feature type="region of interest" description="Disordered" evidence="1">
    <location>
        <begin position="1"/>
        <end position="48"/>
    </location>
</feature>
<dbReference type="Proteomes" id="UP000326331">
    <property type="component" value="Chromosome"/>
</dbReference>
<protein>
    <submittedName>
        <fullName evidence="2">HAD-IA family hydrolase</fullName>
    </submittedName>
</protein>
<gene>
    <name evidence="2" type="ORF">Tbon_02835</name>
</gene>
<dbReference type="InterPro" id="IPR041492">
    <property type="entry name" value="HAD_2"/>
</dbReference>
<evidence type="ECO:0000313" key="2">
    <source>
        <dbReference type="EMBL" id="QFG02268.1"/>
    </source>
</evidence>
<evidence type="ECO:0000313" key="3">
    <source>
        <dbReference type="Proteomes" id="UP000326331"/>
    </source>
</evidence>
<dbReference type="Gene3D" id="3.40.50.1000">
    <property type="entry name" value="HAD superfamily/HAD-like"/>
    <property type="match status" value="1"/>
</dbReference>
<dbReference type="InterPro" id="IPR023198">
    <property type="entry name" value="PGP-like_dom2"/>
</dbReference>
<dbReference type="SFLD" id="SFLDG01129">
    <property type="entry name" value="C1.5:_HAD__Beta-PGM__Phosphata"/>
    <property type="match status" value="1"/>
</dbReference>
<reference evidence="2 3" key="1">
    <citation type="submission" date="2019-10" db="EMBL/GenBank/DDBJ databases">
        <title>Thermopilla bonchosmolovskayae gen. nov., sp. nov., a moderately thermophilic Chloroflexi bacterium from a Chukotka hot spring (Arctic, Russia), representing a novel classis Thermopillaia, which include previously uncultivated lineage OLB14.</title>
        <authorList>
            <person name="Kochetkova T.V."/>
            <person name="Zayulina K.S."/>
            <person name="Zhigarkov V.S."/>
            <person name="Minaev N.V."/>
            <person name="Novikov A."/>
            <person name="Toshchakov S.V."/>
            <person name="Elcheninov A.G."/>
            <person name="Kublanov I.V."/>
        </authorList>
    </citation>
    <scope>NUCLEOTIDE SEQUENCE [LARGE SCALE GENOMIC DNA]</scope>
    <source>
        <strain evidence="2 3">3753O</strain>
    </source>
</reference>
<organism evidence="2 3">
    <name type="scientific">Tepidiforma bonchosmolovskayae</name>
    <dbReference type="NCBI Taxonomy" id="2601677"/>
    <lineage>
        <taxon>Bacteria</taxon>
        <taxon>Bacillati</taxon>
        <taxon>Chloroflexota</taxon>
        <taxon>Tepidiformia</taxon>
        <taxon>Tepidiformales</taxon>
        <taxon>Tepidiformaceae</taxon>
        <taxon>Tepidiforma</taxon>
    </lineage>
</organism>
<feature type="compositionally biased region" description="Basic residues" evidence="1">
    <location>
        <begin position="8"/>
        <end position="39"/>
    </location>
</feature>
<dbReference type="SUPFAM" id="SSF56784">
    <property type="entry name" value="HAD-like"/>
    <property type="match status" value="1"/>
</dbReference>
<dbReference type="SFLD" id="SFLDS00003">
    <property type="entry name" value="Haloacid_Dehalogenase"/>
    <property type="match status" value="1"/>
</dbReference>
<dbReference type="GO" id="GO:0016787">
    <property type="term" value="F:hydrolase activity"/>
    <property type="evidence" value="ECO:0007669"/>
    <property type="project" value="UniProtKB-KW"/>
</dbReference>
<keyword evidence="2" id="KW-0378">Hydrolase</keyword>
<dbReference type="PANTHER" id="PTHR43434:SF1">
    <property type="entry name" value="PHOSPHOGLYCOLATE PHOSPHATASE"/>
    <property type="match status" value="1"/>
</dbReference>
<name>A0ABX6C0S5_9CHLR</name>
<dbReference type="Pfam" id="PF13419">
    <property type="entry name" value="HAD_2"/>
    <property type="match status" value="1"/>
</dbReference>
<dbReference type="InterPro" id="IPR023214">
    <property type="entry name" value="HAD_sf"/>
</dbReference>
<dbReference type="PANTHER" id="PTHR43434">
    <property type="entry name" value="PHOSPHOGLYCOLATE PHOSPHATASE"/>
    <property type="match status" value="1"/>
</dbReference>
<dbReference type="InterPro" id="IPR050155">
    <property type="entry name" value="HAD-like_hydrolase_sf"/>
</dbReference>
<proteinExistence type="predicted"/>
<keyword evidence="3" id="KW-1185">Reference proteome</keyword>
<accession>A0ABX6C0S5</accession>
<dbReference type="InterPro" id="IPR036412">
    <property type="entry name" value="HAD-like_sf"/>
</dbReference>
<dbReference type="NCBIfam" id="TIGR01549">
    <property type="entry name" value="HAD-SF-IA-v1"/>
    <property type="match status" value="1"/>
</dbReference>
<dbReference type="EMBL" id="CP042829">
    <property type="protein sequence ID" value="QFG02268.1"/>
    <property type="molecule type" value="Genomic_DNA"/>
</dbReference>
<dbReference type="Gene3D" id="1.10.150.240">
    <property type="entry name" value="Putative phosphatase, domain 2"/>
    <property type="match status" value="1"/>
</dbReference>